<dbReference type="Proteomes" id="UP001347796">
    <property type="component" value="Unassembled WGS sequence"/>
</dbReference>
<feature type="region of interest" description="Disordered" evidence="1">
    <location>
        <begin position="25"/>
        <end position="49"/>
    </location>
</feature>
<evidence type="ECO:0000313" key="4">
    <source>
        <dbReference type="Proteomes" id="UP001347796"/>
    </source>
</evidence>
<feature type="region of interest" description="Disordered" evidence="1">
    <location>
        <begin position="72"/>
        <end position="148"/>
    </location>
</feature>
<name>A0AAN8KFD8_PATCE</name>
<evidence type="ECO:0000256" key="1">
    <source>
        <dbReference type="SAM" id="MobiDB-lite"/>
    </source>
</evidence>
<evidence type="ECO:0000256" key="2">
    <source>
        <dbReference type="SAM" id="SignalP"/>
    </source>
</evidence>
<sequence length="229" mass="26554">MKIFIPVVLIAVAICHDLQAVESPIEDGNGGTSLQNTQQKDKVDINQDVGTKSDKKIVHFLKMNEGNLRLLHKRSPGRSRERYGHRYDPGRSRERYGYRYGGVRRGSYYGRNRHHAGRYRTNTRGYYPRGRSYGGRSRGGRSRSRERYDWSSDANYYQRDGLLEDNDIESNGGMNRSCRCPFRRNDGKVNEDNSDSDEDDDDSDDEDDDDSDEYRSAWERVFSTHPCCQ</sequence>
<feature type="compositionally biased region" description="Acidic residues" evidence="1">
    <location>
        <begin position="192"/>
        <end position="212"/>
    </location>
</feature>
<feature type="region of interest" description="Disordered" evidence="1">
    <location>
        <begin position="164"/>
        <end position="216"/>
    </location>
</feature>
<dbReference type="EMBL" id="JAZGQO010000002">
    <property type="protein sequence ID" value="KAK6192525.1"/>
    <property type="molecule type" value="Genomic_DNA"/>
</dbReference>
<accession>A0AAN8KFD8</accession>
<comment type="caution">
    <text evidence="3">The sequence shown here is derived from an EMBL/GenBank/DDBJ whole genome shotgun (WGS) entry which is preliminary data.</text>
</comment>
<feature type="chain" id="PRO_5042887693" evidence="2">
    <location>
        <begin position="21"/>
        <end position="229"/>
    </location>
</feature>
<dbReference type="AlphaFoldDB" id="A0AAN8KFD8"/>
<evidence type="ECO:0000313" key="3">
    <source>
        <dbReference type="EMBL" id="KAK6192525.1"/>
    </source>
</evidence>
<feature type="compositionally biased region" description="Basic and acidic residues" evidence="1">
    <location>
        <begin position="78"/>
        <end position="97"/>
    </location>
</feature>
<organism evidence="3 4">
    <name type="scientific">Patella caerulea</name>
    <name type="common">Rayed Mediterranean limpet</name>
    <dbReference type="NCBI Taxonomy" id="87958"/>
    <lineage>
        <taxon>Eukaryota</taxon>
        <taxon>Metazoa</taxon>
        <taxon>Spiralia</taxon>
        <taxon>Lophotrochozoa</taxon>
        <taxon>Mollusca</taxon>
        <taxon>Gastropoda</taxon>
        <taxon>Patellogastropoda</taxon>
        <taxon>Patelloidea</taxon>
        <taxon>Patellidae</taxon>
        <taxon>Patella</taxon>
    </lineage>
</organism>
<proteinExistence type="predicted"/>
<feature type="signal peptide" evidence="2">
    <location>
        <begin position="1"/>
        <end position="20"/>
    </location>
</feature>
<feature type="compositionally biased region" description="Basic and acidic residues" evidence="1">
    <location>
        <begin position="39"/>
        <end position="49"/>
    </location>
</feature>
<keyword evidence="4" id="KW-1185">Reference proteome</keyword>
<reference evidence="3 4" key="1">
    <citation type="submission" date="2024-01" db="EMBL/GenBank/DDBJ databases">
        <title>The genome of the rayed Mediterranean limpet Patella caerulea (Linnaeus, 1758).</title>
        <authorList>
            <person name="Anh-Thu Weber A."/>
            <person name="Halstead-Nussloch G."/>
        </authorList>
    </citation>
    <scope>NUCLEOTIDE SEQUENCE [LARGE SCALE GENOMIC DNA]</scope>
    <source>
        <strain evidence="3">AATW-2023a</strain>
        <tissue evidence="3">Whole specimen</tissue>
    </source>
</reference>
<protein>
    <submittedName>
        <fullName evidence="3">Uncharacterized protein</fullName>
    </submittedName>
</protein>
<keyword evidence="2" id="KW-0732">Signal</keyword>
<gene>
    <name evidence="3" type="ORF">SNE40_003976</name>
</gene>